<sequence>MDAGDGSAHCRRFAVVDLGLTGVKTVGIGRFWRKSRKSAIWGFRACDDRGQPVSAARPARTHFFFLWAGSSRAARLDGDGINADNRKCTEVKQARSLKNTWDGRFSHGKETAE</sequence>
<gene>
    <name evidence="1" type="ORF">CRG98_011080</name>
</gene>
<keyword evidence="2" id="KW-1185">Reference proteome</keyword>
<evidence type="ECO:0000313" key="1">
    <source>
        <dbReference type="EMBL" id="PKI68531.1"/>
    </source>
</evidence>
<reference evidence="1 2" key="1">
    <citation type="submission" date="2017-11" db="EMBL/GenBank/DDBJ databases">
        <title>De-novo sequencing of pomegranate (Punica granatum L.) genome.</title>
        <authorList>
            <person name="Akparov Z."/>
            <person name="Amiraslanov A."/>
            <person name="Hajiyeva S."/>
            <person name="Abbasov M."/>
            <person name="Kaur K."/>
            <person name="Hamwieh A."/>
            <person name="Solovyev V."/>
            <person name="Salamov A."/>
            <person name="Braich B."/>
            <person name="Kosarev P."/>
            <person name="Mahmoud A."/>
            <person name="Hajiyev E."/>
            <person name="Babayeva S."/>
            <person name="Izzatullayeva V."/>
            <person name="Mammadov A."/>
            <person name="Mammadov A."/>
            <person name="Sharifova S."/>
            <person name="Ojaghi J."/>
            <person name="Eynullazada K."/>
            <person name="Bayramov B."/>
            <person name="Abdulazimova A."/>
            <person name="Shahmuradov I."/>
        </authorList>
    </citation>
    <scope>NUCLEOTIDE SEQUENCE [LARGE SCALE GENOMIC DNA]</scope>
    <source>
        <strain evidence="2">cv. AG2017</strain>
        <tissue evidence="1">Leaf</tissue>
    </source>
</reference>
<dbReference type="Proteomes" id="UP000233551">
    <property type="component" value="Unassembled WGS sequence"/>
</dbReference>
<dbReference type="AlphaFoldDB" id="A0A2I0KJ70"/>
<protein>
    <submittedName>
        <fullName evidence="1">Uncharacterized protein</fullName>
    </submittedName>
</protein>
<proteinExistence type="predicted"/>
<evidence type="ECO:0000313" key="2">
    <source>
        <dbReference type="Proteomes" id="UP000233551"/>
    </source>
</evidence>
<organism evidence="1 2">
    <name type="scientific">Punica granatum</name>
    <name type="common">Pomegranate</name>
    <dbReference type="NCBI Taxonomy" id="22663"/>
    <lineage>
        <taxon>Eukaryota</taxon>
        <taxon>Viridiplantae</taxon>
        <taxon>Streptophyta</taxon>
        <taxon>Embryophyta</taxon>
        <taxon>Tracheophyta</taxon>
        <taxon>Spermatophyta</taxon>
        <taxon>Magnoliopsida</taxon>
        <taxon>eudicotyledons</taxon>
        <taxon>Gunneridae</taxon>
        <taxon>Pentapetalae</taxon>
        <taxon>rosids</taxon>
        <taxon>malvids</taxon>
        <taxon>Myrtales</taxon>
        <taxon>Lythraceae</taxon>
        <taxon>Punica</taxon>
    </lineage>
</organism>
<comment type="caution">
    <text evidence="1">The sequence shown here is derived from an EMBL/GenBank/DDBJ whole genome shotgun (WGS) entry which is preliminary data.</text>
</comment>
<dbReference type="EMBL" id="PGOL01000549">
    <property type="protein sequence ID" value="PKI68531.1"/>
    <property type="molecule type" value="Genomic_DNA"/>
</dbReference>
<name>A0A2I0KJ70_PUNGR</name>
<accession>A0A2I0KJ70</accession>